<dbReference type="Proteomes" id="UP000685013">
    <property type="component" value="Chromosome 20"/>
</dbReference>
<dbReference type="AlphaFoldDB" id="A0AAV6LVZ0"/>
<keyword evidence="2" id="KW-1185">Reference proteome</keyword>
<protein>
    <recommendedName>
        <fullName evidence="3">Josephin-like protein</fullName>
    </recommendedName>
</protein>
<dbReference type="EMBL" id="JAGKQH010000020">
    <property type="protein sequence ID" value="KAG6571293.1"/>
    <property type="molecule type" value="Genomic_DNA"/>
</dbReference>
<feature type="non-terminal residue" evidence="1">
    <location>
        <position position="1"/>
    </location>
</feature>
<comment type="caution">
    <text evidence="1">The sequence shown here is derived from an EMBL/GenBank/DDBJ whole genome shotgun (WGS) entry which is preliminary data.</text>
</comment>
<sequence length="107" mass="11784">MLSSISVTETMDSYAPLLENSGCRSRRFNDSPSLQYSPAASCSAAISTPIPAQAGKPFLNAYFTHLPPSSTQSVRELCRLVKESYNRRLSRSDRASSRSRGIRIAVR</sequence>
<reference evidence="1 2" key="1">
    <citation type="journal article" date="2021" name="Hortic Res">
        <title>The domestication of Cucurbita argyrosperma as revealed by the genome of its wild relative.</title>
        <authorList>
            <person name="Barrera-Redondo J."/>
            <person name="Sanchez-de la Vega G."/>
            <person name="Aguirre-Liguori J.A."/>
            <person name="Castellanos-Morales G."/>
            <person name="Gutierrez-Guerrero Y.T."/>
            <person name="Aguirre-Dugua X."/>
            <person name="Aguirre-Planter E."/>
            <person name="Tenaillon M.I."/>
            <person name="Lira-Saade R."/>
            <person name="Eguiarte L.E."/>
        </authorList>
    </citation>
    <scope>NUCLEOTIDE SEQUENCE [LARGE SCALE GENOMIC DNA]</scope>
    <source>
        <strain evidence="1">JBR-2021</strain>
    </source>
</reference>
<evidence type="ECO:0000313" key="1">
    <source>
        <dbReference type="EMBL" id="KAG6571293.1"/>
    </source>
</evidence>
<proteinExistence type="predicted"/>
<evidence type="ECO:0008006" key="3">
    <source>
        <dbReference type="Google" id="ProtNLM"/>
    </source>
</evidence>
<organism evidence="1 2">
    <name type="scientific">Cucurbita argyrosperma subsp. sororia</name>
    <dbReference type="NCBI Taxonomy" id="37648"/>
    <lineage>
        <taxon>Eukaryota</taxon>
        <taxon>Viridiplantae</taxon>
        <taxon>Streptophyta</taxon>
        <taxon>Embryophyta</taxon>
        <taxon>Tracheophyta</taxon>
        <taxon>Spermatophyta</taxon>
        <taxon>Magnoliopsida</taxon>
        <taxon>eudicotyledons</taxon>
        <taxon>Gunneridae</taxon>
        <taxon>Pentapetalae</taxon>
        <taxon>rosids</taxon>
        <taxon>fabids</taxon>
        <taxon>Cucurbitales</taxon>
        <taxon>Cucurbitaceae</taxon>
        <taxon>Cucurbiteae</taxon>
        <taxon>Cucurbita</taxon>
    </lineage>
</organism>
<name>A0AAV6LVZ0_9ROSI</name>
<accession>A0AAV6LVZ0</accession>
<evidence type="ECO:0000313" key="2">
    <source>
        <dbReference type="Proteomes" id="UP000685013"/>
    </source>
</evidence>
<gene>
    <name evidence="1" type="ORF">SDJN03_30208</name>
</gene>